<dbReference type="PIRSF" id="PIRSF035905">
    <property type="entry name" value="UCP035905_mp"/>
    <property type="match status" value="1"/>
</dbReference>
<feature type="transmembrane region" description="Helical" evidence="2">
    <location>
        <begin position="430"/>
        <end position="451"/>
    </location>
</feature>
<feature type="transmembrane region" description="Helical" evidence="2">
    <location>
        <begin position="254"/>
        <end position="272"/>
    </location>
</feature>
<organism evidence="3 4">
    <name type="scientific">Enterovirga rhinocerotis</name>
    <dbReference type="NCBI Taxonomy" id="1339210"/>
    <lineage>
        <taxon>Bacteria</taxon>
        <taxon>Pseudomonadati</taxon>
        <taxon>Pseudomonadota</taxon>
        <taxon>Alphaproteobacteria</taxon>
        <taxon>Hyphomicrobiales</taxon>
        <taxon>Methylobacteriaceae</taxon>
        <taxon>Enterovirga</taxon>
    </lineage>
</organism>
<dbReference type="Proteomes" id="UP000295122">
    <property type="component" value="Unassembled WGS sequence"/>
</dbReference>
<feature type="transmembrane region" description="Helical" evidence="2">
    <location>
        <begin position="523"/>
        <end position="544"/>
    </location>
</feature>
<feature type="transmembrane region" description="Helical" evidence="2">
    <location>
        <begin position="611"/>
        <end position="628"/>
    </location>
</feature>
<feature type="transmembrane region" description="Helical" evidence="2">
    <location>
        <begin position="806"/>
        <end position="829"/>
    </location>
</feature>
<proteinExistence type="predicted"/>
<keyword evidence="4" id="KW-1185">Reference proteome</keyword>
<name>A0A4R7CB73_9HYPH</name>
<evidence type="ECO:0000256" key="1">
    <source>
        <dbReference type="SAM" id="MobiDB-lite"/>
    </source>
</evidence>
<feature type="transmembrane region" description="Helical" evidence="2">
    <location>
        <begin position="113"/>
        <end position="130"/>
    </location>
</feature>
<feature type="transmembrane region" description="Helical" evidence="2">
    <location>
        <begin position="742"/>
        <end position="759"/>
    </location>
</feature>
<keyword evidence="2" id="KW-0472">Membrane</keyword>
<feature type="transmembrane region" description="Helical" evidence="2">
    <location>
        <begin position="674"/>
        <end position="691"/>
    </location>
</feature>
<protein>
    <submittedName>
        <fullName evidence="3">Putative membrane protein</fullName>
    </submittedName>
</protein>
<feature type="transmembrane region" description="Helical" evidence="2">
    <location>
        <begin position="836"/>
        <end position="857"/>
    </location>
</feature>
<feature type="transmembrane region" description="Helical" evidence="2">
    <location>
        <begin position="550"/>
        <end position="566"/>
    </location>
</feature>
<dbReference type="AlphaFoldDB" id="A0A4R7CB73"/>
<feature type="transmembrane region" description="Helical" evidence="2">
    <location>
        <begin position="635"/>
        <end position="654"/>
    </location>
</feature>
<feature type="transmembrane region" description="Helical" evidence="2">
    <location>
        <begin position="179"/>
        <end position="202"/>
    </location>
</feature>
<accession>A0A4R7CB73</accession>
<dbReference type="EMBL" id="SNZR01000011">
    <property type="protein sequence ID" value="TDR94316.1"/>
    <property type="molecule type" value="Genomic_DNA"/>
</dbReference>
<dbReference type="PANTHER" id="PTHR38434">
    <property type="entry name" value="BLL2549 PROTEIN"/>
    <property type="match status" value="1"/>
</dbReference>
<evidence type="ECO:0000313" key="3">
    <source>
        <dbReference type="EMBL" id="TDR94316.1"/>
    </source>
</evidence>
<feature type="compositionally biased region" description="Pro residues" evidence="1">
    <location>
        <begin position="82"/>
        <end position="98"/>
    </location>
</feature>
<feature type="transmembrane region" description="Helical" evidence="2">
    <location>
        <begin position="766"/>
        <end position="786"/>
    </location>
</feature>
<evidence type="ECO:0000256" key="2">
    <source>
        <dbReference type="SAM" id="Phobius"/>
    </source>
</evidence>
<keyword evidence="2" id="KW-1133">Transmembrane helix</keyword>
<feature type="transmembrane region" description="Helical" evidence="2">
    <location>
        <begin position="463"/>
        <end position="484"/>
    </location>
</feature>
<feature type="transmembrane region" description="Helical" evidence="2">
    <location>
        <begin position="335"/>
        <end position="359"/>
    </location>
</feature>
<sequence>METVLLLLCLIAIVGLHRRNSGFASRIDKLEQRVRALSAPVEPGPAPVSSAPDIREEAAPPLAPPPEVTATDETQERLAPSVVPPVALPPASPLPASSPRPSRGFEENLGSRWAVWVGGVALALGGIFLVRYSIEQGLIGPGVRVLLGLAFAAGLIAGGEWLRRREQPLDVAAFGNANIPAILTAAGTSTAFASIYAAYGLYGLIGPTLAFVALGLVAAVTMGAAILHGPALAGLGLVAALVCPLLVQTTDPSPVALVLYLAFATGTSYAVSRLRLWRWLAVSTAVGAILWGFGLLVGGDAWLAALVTHVLVQLVLALLFLVVDPHRTEAPEEAVIDRLATVPVFFFAILAVFATASFGTGLERPLFIAAVVLLMTVSACRYPAGAGGALAGGLASVGMLAIWPVVSQAWSEPERFVRDLAVSPAPEALTSFVTAAVLVGAIVPLLSLLRLGFGHRLRMGPAAWYTAALTLTPLGVLIVAYWRVTYFDHSIPFAVVAGAMGLGFAAATAWLRGKDPDLDSPAIRLAVGGAASAAIAALAAGLTFAFDRGILTVTLALAALGTAYVAERVKVPALRWMVGALGIAVAGRFAWDPSIMRGEIGTTPIVNWLLWGYGVPAAAFLLASRILAREGRDWVVRFVESLGFVFAALLVFLQMRHALNGGDPFAPTTSHMEAGLAVTQALAFSLLMVRLDLSRPDTLYRYASLLFGGLAILGSAVVLGVFENPFLGGGRVIGGPVFNSLIPAYLVPAAMAAALAWAARLNRPRAFVLAAAALALILELTYSSLAVRRLFHPGGRIDLFRSMSDAELWCHSLVLLANGLVLLAIGILWRLREARLAALVCLVLAVLKVFLVDLSALQGLTRALSFVGLGLALMAIGFVYQRFVAPSGAARPPDPAP</sequence>
<dbReference type="RefSeq" id="WP_166652381.1">
    <property type="nucleotide sequence ID" value="NZ_SNZR01000011.1"/>
</dbReference>
<reference evidence="3 4" key="1">
    <citation type="submission" date="2019-03" db="EMBL/GenBank/DDBJ databases">
        <title>Genomic Encyclopedia of Type Strains, Phase IV (KMG-IV): sequencing the most valuable type-strain genomes for metagenomic binning, comparative biology and taxonomic classification.</title>
        <authorList>
            <person name="Goeker M."/>
        </authorList>
    </citation>
    <scope>NUCLEOTIDE SEQUENCE [LARGE SCALE GENOMIC DNA]</scope>
    <source>
        <strain evidence="3 4">DSM 25903</strain>
    </source>
</reference>
<feature type="transmembrane region" description="Helical" evidence="2">
    <location>
        <begin position="302"/>
        <end position="323"/>
    </location>
</feature>
<feature type="transmembrane region" description="Helical" evidence="2">
    <location>
        <begin position="389"/>
        <end position="410"/>
    </location>
</feature>
<keyword evidence="2" id="KW-0812">Transmembrane</keyword>
<feature type="transmembrane region" description="Helical" evidence="2">
    <location>
        <begin position="573"/>
        <end position="591"/>
    </location>
</feature>
<feature type="transmembrane region" description="Helical" evidence="2">
    <location>
        <begin position="863"/>
        <end position="881"/>
    </location>
</feature>
<feature type="transmembrane region" description="Helical" evidence="2">
    <location>
        <begin position="703"/>
        <end position="722"/>
    </location>
</feature>
<evidence type="ECO:0000313" key="4">
    <source>
        <dbReference type="Proteomes" id="UP000295122"/>
    </source>
</evidence>
<feature type="transmembrane region" description="Helical" evidence="2">
    <location>
        <begin position="490"/>
        <end position="511"/>
    </location>
</feature>
<dbReference type="Pfam" id="PF10101">
    <property type="entry name" value="DUF2339"/>
    <property type="match status" value="1"/>
</dbReference>
<gene>
    <name evidence="3" type="ORF">EV668_1601</name>
</gene>
<feature type="transmembrane region" description="Helical" evidence="2">
    <location>
        <begin position="279"/>
        <end position="296"/>
    </location>
</feature>
<dbReference type="InterPro" id="IPR014600">
    <property type="entry name" value="UCP035905_mem"/>
</dbReference>
<feature type="region of interest" description="Disordered" evidence="1">
    <location>
        <begin position="38"/>
        <end position="103"/>
    </location>
</feature>
<feature type="transmembrane region" description="Helical" evidence="2">
    <location>
        <begin position="142"/>
        <end position="159"/>
    </location>
</feature>
<dbReference type="InterPro" id="IPR019286">
    <property type="entry name" value="DUF2339_TM"/>
</dbReference>
<comment type="caution">
    <text evidence="3">The sequence shown here is derived from an EMBL/GenBank/DDBJ whole genome shotgun (WGS) entry which is preliminary data.</text>
</comment>
<feature type="transmembrane region" description="Helical" evidence="2">
    <location>
        <begin position="209"/>
        <end position="242"/>
    </location>
</feature>
<dbReference type="PANTHER" id="PTHR38434:SF1">
    <property type="entry name" value="BLL2549 PROTEIN"/>
    <property type="match status" value="1"/>
</dbReference>